<dbReference type="RefSeq" id="WP_083004515.1">
    <property type="nucleotide sequence ID" value="NZ_AP022591.1"/>
</dbReference>
<dbReference type="AlphaFoldDB" id="A0A1X0BS32"/>
<dbReference type="OrthoDB" id="4638706at2"/>
<dbReference type="Pfam" id="PF26327">
    <property type="entry name" value="LpqS"/>
    <property type="match status" value="1"/>
</dbReference>
<dbReference type="EMBL" id="AP022591">
    <property type="protein sequence ID" value="BBY45958.1"/>
    <property type="molecule type" value="Genomic_DNA"/>
</dbReference>
<protein>
    <submittedName>
        <fullName evidence="1">Uncharacterized protein</fullName>
    </submittedName>
</protein>
<gene>
    <name evidence="1" type="ORF">MCEL_42530</name>
</gene>
<keyword evidence="2" id="KW-1185">Reference proteome</keyword>
<reference evidence="1 2" key="1">
    <citation type="journal article" date="2019" name="Emerg. Microbes Infect.">
        <title>Comprehensive subspecies identification of 175 nontuberculous mycobacteria species based on 7547 genomic profiles.</title>
        <authorList>
            <person name="Matsumoto Y."/>
            <person name="Kinjo T."/>
            <person name="Motooka D."/>
            <person name="Nabeya D."/>
            <person name="Jung N."/>
            <person name="Uechi K."/>
            <person name="Horii T."/>
            <person name="Iida T."/>
            <person name="Fujita J."/>
            <person name="Nakamura S."/>
        </authorList>
    </citation>
    <scope>NUCLEOTIDE SEQUENCE [LARGE SCALE GENOMIC DNA]</scope>
    <source>
        <strain evidence="1 2">JCM 18439</strain>
    </source>
</reference>
<evidence type="ECO:0000313" key="2">
    <source>
        <dbReference type="Proteomes" id="UP000466431"/>
    </source>
</evidence>
<accession>A0A1X0BS32</accession>
<dbReference type="STRING" id="1249101.BST21_16260"/>
<evidence type="ECO:0000313" key="1">
    <source>
        <dbReference type="EMBL" id="BBY45958.1"/>
    </source>
</evidence>
<sequence>MSLDDVRSRKSAGTIAVLALAFWVVVVGFDWALPTPDVAPHHGPHALSAAYPDSAVITPHEHVRDGSASVDREAFAEAVLPRSNTALVALAILAALAVLLPFWLDGRLTAVRGPPKVPLHHVSGRVLLTRLCIARR</sequence>
<dbReference type="InterPro" id="IPR058714">
    <property type="entry name" value="LpqS"/>
</dbReference>
<proteinExistence type="predicted"/>
<dbReference type="Proteomes" id="UP000466431">
    <property type="component" value="Chromosome"/>
</dbReference>
<name>A0A1X0BS32_MYCCF</name>
<organism evidence="1 2">
    <name type="scientific">Mycolicibacterium celeriflavum</name>
    <name type="common">Mycobacterium celeriflavum</name>
    <dbReference type="NCBI Taxonomy" id="1249101"/>
    <lineage>
        <taxon>Bacteria</taxon>
        <taxon>Bacillati</taxon>
        <taxon>Actinomycetota</taxon>
        <taxon>Actinomycetes</taxon>
        <taxon>Mycobacteriales</taxon>
        <taxon>Mycobacteriaceae</taxon>
        <taxon>Mycolicibacterium</taxon>
    </lineage>
</organism>
<dbReference type="KEGG" id="mcee:MCEL_42530"/>